<proteinExistence type="predicted"/>
<protein>
    <submittedName>
        <fullName evidence="1">Uncharacterized protein</fullName>
    </submittedName>
</protein>
<sequence length="75" mass="8285">MGPYTSCAPPPSSCRACFLCCYTPGKDRRESFYVKGNLMGSCGIWRVFGGFLTITITPPLYKGKSIGKFRSHNKP</sequence>
<dbReference type="Proteomes" id="UP000694892">
    <property type="component" value="Chromosome 9_10S"/>
</dbReference>
<evidence type="ECO:0000313" key="1">
    <source>
        <dbReference type="EMBL" id="OCT61811.1"/>
    </source>
</evidence>
<dbReference type="AlphaFoldDB" id="A0A974BVZ9"/>
<reference evidence="2" key="1">
    <citation type="journal article" date="2016" name="Nature">
        <title>Genome evolution in the allotetraploid frog Xenopus laevis.</title>
        <authorList>
            <person name="Session A.M."/>
            <person name="Uno Y."/>
            <person name="Kwon T."/>
            <person name="Chapman J.A."/>
            <person name="Toyoda A."/>
            <person name="Takahashi S."/>
            <person name="Fukui A."/>
            <person name="Hikosaka A."/>
            <person name="Suzuki A."/>
            <person name="Kondo M."/>
            <person name="van Heeringen S.J."/>
            <person name="Quigley I."/>
            <person name="Heinz S."/>
            <person name="Ogino H."/>
            <person name="Ochi H."/>
            <person name="Hellsten U."/>
            <person name="Lyons J.B."/>
            <person name="Simakov O."/>
            <person name="Putnam N."/>
            <person name="Stites J."/>
            <person name="Kuroki Y."/>
            <person name="Tanaka T."/>
            <person name="Michiue T."/>
            <person name="Watanabe M."/>
            <person name="Bogdanovic O."/>
            <person name="Lister R."/>
            <person name="Georgiou G."/>
            <person name="Paranjpe S.S."/>
            <person name="van Kruijsbergen I."/>
            <person name="Shu S."/>
            <person name="Carlson J."/>
            <person name="Kinoshita T."/>
            <person name="Ohta Y."/>
            <person name="Mawaribuchi S."/>
            <person name="Jenkins J."/>
            <person name="Grimwood J."/>
            <person name="Schmutz J."/>
            <person name="Mitros T."/>
            <person name="Mozaffari S.V."/>
            <person name="Suzuki Y."/>
            <person name="Haramoto Y."/>
            <person name="Yamamoto T.S."/>
            <person name="Takagi C."/>
            <person name="Heald R."/>
            <person name="Miller K."/>
            <person name="Haudenschild C."/>
            <person name="Kitzman J."/>
            <person name="Nakayama T."/>
            <person name="Izutsu Y."/>
            <person name="Robert J."/>
            <person name="Fortriede J."/>
            <person name="Burns K."/>
            <person name="Lotay V."/>
            <person name="Karimi K."/>
            <person name="Yasuoka Y."/>
            <person name="Dichmann D.S."/>
            <person name="Flajnik M.F."/>
            <person name="Houston D.W."/>
            <person name="Shendure J."/>
            <person name="DuPasquier L."/>
            <person name="Vize P.D."/>
            <person name="Zorn A.M."/>
            <person name="Ito M."/>
            <person name="Marcotte E.M."/>
            <person name="Wallingford J.B."/>
            <person name="Ito Y."/>
            <person name="Asashima M."/>
            <person name="Ueno N."/>
            <person name="Matsuda Y."/>
            <person name="Veenstra G.J."/>
            <person name="Fujiyama A."/>
            <person name="Harland R.M."/>
            <person name="Taira M."/>
            <person name="Rokhsar D.S."/>
        </authorList>
    </citation>
    <scope>NUCLEOTIDE SEQUENCE [LARGE SCALE GENOMIC DNA]</scope>
    <source>
        <strain evidence="2">J</strain>
    </source>
</reference>
<accession>A0A974BVZ9</accession>
<organism evidence="1 2">
    <name type="scientific">Xenopus laevis</name>
    <name type="common">African clawed frog</name>
    <dbReference type="NCBI Taxonomy" id="8355"/>
    <lineage>
        <taxon>Eukaryota</taxon>
        <taxon>Metazoa</taxon>
        <taxon>Chordata</taxon>
        <taxon>Craniata</taxon>
        <taxon>Vertebrata</taxon>
        <taxon>Euteleostomi</taxon>
        <taxon>Amphibia</taxon>
        <taxon>Batrachia</taxon>
        <taxon>Anura</taxon>
        <taxon>Pipoidea</taxon>
        <taxon>Pipidae</taxon>
        <taxon>Xenopodinae</taxon>
        <taxon>Xenopus</taxon>
        <taxon>Xenopus</taxon>
    </lineage>
</organism>
<dbReference type="EMBL" id="CM004483">
    <property type="protein sequence ID" value="OCT61811.1"/>
    <property type="molecule type" value="Genomic_DNA"/>
</dbReference>
<name>A0A974BVZ9_XENLA</name>
<gene>
    <name evidence="1" type="ORF">XELAEV_18047840mg</name>
</gene>
<evidence type="ECO:0000313" key="2">
    <source>
        <dbReference type="Proteomes" id="UP000694892"/>
    </source>
</evidence>